<name>A0A5C8PD43_9HYPH</name>
<proteinExistence type="predicted"/>
<dbReference type="OrthoDB" id="7365284at2"/>
<dbReference type="Proteomes" id="UP000321638">
    <property type="component" value="Unassembled WGS sequence"/>
</dbReference>
<dbReference type="EMBL" id="VDUZ01000040">
    <property type="protein sequence ID" value="TXL71674.1"/>
    <property type="molecule type" value="Genomic_DNA"/>
</dbReference>
<reference evidence="2 3" key="1">
    <citation type="submission" date="2019-06" db="EMBL/GenBank/DDBJ databases">
        <title>New taxonomy in bacterial strain CC-CFT640, isolated from vineyard.</title>
        <authorList>
            <person name="Lin S.-Y."/>
            <person name="Tsai C.-F."/>
            <person name="Young C.-C."/>
        </authorList>
    </citation>
    <scope>NUCLEOTIDE SEQUENCE [LARGE SCALE GENOMIC DNA]</scope>
    <source>
        <strain evidence="2 3">CC-CFT640</strain>
    </source>
</reference>
<sequence length="166" mass="17611">MTVTLHYARPALYADYARAAVGVAICFLPLLFVASNAVTLALAALGALFLLFGARTALRHATQIVADDSGIAARGPFGGRIAWERLERLKLAYYATRRDRKGGWMHMTLAGNGRTLRLDSSLDGFNDVARLAARAGVANNLEISPATRANFAALDIALPAGAETPA</sequence>
<gene>
    <name evidence="2" type="ORF">FHP25_28680</name>
</gene>
<comment type="caution">
    <text evidence="2">The sequence shown here is derived from an EMBL/GenBank/DDBJ whole genome shotgun (WGS) entry which is preliminary data.</text>
</comment>
<feature type="transmembrane region" description="Helical" evidence="1">
    <location>
        <begin position="20"/>
        <end position="52"/>
    </location>
</feature>
<keyword evidence="3" id="KW-1185">Reference proteome</keyword>
<keyword evidence="1" id="KW-0812">Transmembrane</keyword>
<keyword evidence="1" id="KW-0472">Membrane</keyword>
<protein>
    <recommendedName>
        <fullName evidence="4">PH domain-containing protein</fullName>
    </recommendedName>
</protein>
<evidence type="ECO:0008006" key="4">
    <source>
        <dbReference type="Google" id="ProtNLM"/>
    </source>
</evidence>
<evidence type="ECO:0000313" key="2">
    <source>
        <dbReference type="EMBL" id="TXL71674.1"/>
    </source>
</evidence>
<accession>A0A5C8PD43</accession>
<organism evidence="2 3">
    <name type="scientific">Vineibacter terrae</name>
    <dbReference type="NCBI Taxonomy" id="2586908"/>
    <lineage>
        <taxon>Bacteria</taxon>
        <taxon>Pseudomonadati</taxon>
        <taxon>Pseudomonadota</taxon>
        <taxon>Alphaproteobacteria</taxon>
        <taxon>Hyphomicrobiales</taxon>
        <taxon>Vineibacter</taxon>
    </lineage>
</organism>
<dbReference type="RefSeq" id="WP_147850433.1">
    <property type="nucleotide sequence ID" value="NZ_VDUZ01000040.1"/>
</dbReference>
<dbReference type="AlphaFoldDB" id="A0A5C8PD43"/>
<evidence type="ECO:0000256" key="1">
    <source>
        <dbReference type="SAM" id="Phobius"/>
    </source>
</evidence>
<evidence type="ECO:0000313" key="3">
    <source>
        <dbReference type="Proteomes" id="UP000321638"/>
    </source>
</evidence>
<keyword evidence="1" id="KW-1133">Transmembrane helix</keyword>